<gene>
    <name evidence="4" type="ORF">COCSUDRAFT_44070</name>
</gene>
<dbReference type="Pfam" id="PF04539">
    <property type="entry name" value="Sigma70_r3"/>
    <property type="match status" value="1"/>
</dbReference>
<dbReference type="GeneID" id="17038320"/>
<keyword evidence="5" id="KW-1185">Reference proteome</keyword>
<feature type="compositionally biased region" description="Low complexity" evidence="2">
    <location>
        <begin position="44"/>
        <end position="58"/>
    </location>
</feature>
<dbReference type="GO" id="GO:0003700">
    <property type="term" value="F:DNA-binding transcription factor activity"/>
    <property type="evidence" value="ECO:0007669"/>
    <property type="project" value="InterPro"/>
</dbReference>
<dbReference type="Gene3D" id="1.20.120.1810">
    <property type="match status" value="1"/>
</dbReference>
<dbReference type="InterPro" id="IPR036388">
    <property type="entry name" value="WH-like_DNA-bd_sf"/>
</dbReference>
<evidence type="ECO:0000256" key="2">
    <source>
        <dbReference type="SAM" id="MobiDB-lite"/>
    </source>
</evidence>
<dbReference type="EMBL" id="AGSI01000016">
    <property type="protein sequence ID" value="EIE20102.1"/>
    <property type="molecule type" value="Genomic_DNA"/>
</dbReference>
<comment type="caution">
    <text evidence="4">The sequence shown here is derived from an EMBL/GenBank/DDBJ whole genome shotgun (WGS) entry which is preliminary data.</text>
</comment>
<dbReference type="Proteomes" id="UP000007264">
    <property type="component" value="Unassembled WGS sequence"/>
</dbReference>
<dbReference type="STRING" id="574566.I0YNY3"/>
<dbReference type="GO" id="GO:0006352">
    <property type="term" value="P:DNA-templated transcription initiation"/>
    <property type="evidence" value="ECO:0007669"/>
    <property type="project" value="InterPro"/>
</dbReference>
<dbReference type="PANTHER" id="PTHR30603:SF47">
    <property type="entry name" value="RNA POLYMERASE SIGMA FACTOR SIGD, CHLOROPLASTIC"/>
    <property type="match status" value="1"/>
</dbReference>
<dbReference type="InterPro" id="IPR007624">
    <property type="entry name" value="RNA_pol_sigma70_r3"/>
</dbReference>
<feature type="compositionally biased region" description="Basic residues" evidence="2">
    <location>
        <begin position="1"/>
        <end position="21"/>
    </location>
</feature>
<evidence type="ECO:0000259" key="3">
    <source>
        <dbReference type="Pfam" id="PF04539"/>
    </source>
</evidence>
<dbReference type="Gene3D" id="1.10.10.10">
    <property type="entry name" value="Winged helix-like DNA-binding domain superfamily/Winged helix DNA-binding domain"/>
    <property type="match status" value="2"/>
</dbReference>
<evidence type="ECO:0000313" key="5">
    <source>
        <dbReference type="Proteomes" id="UP000007264"/>
    </source>
</evidence>
<protein>
    <recommendedName>
        <fullName evidence="3">RNA polymerase sigma-70 region 3 domain-containing protein</fullName>
    </recommendedName>
</protein>
<dbReference type="KEGG" id="csl:COCSUDRAFT_44070"/>
<dbReference type="SUPFAM" id="SSF88946">
    <property type="entry name" value="Sigma2 domain of RNA polymerase sigma factors"/>
    <property type="match status" value="1"/>
</dbReference>
<dbReference type="AlphaFoldDB" id="I0YNY3"/>
<dbReference type="InterPro" id="IPR013324">
    <property type="entry name" value="RNA_pol_sigma_r3/r4-like"/>
</dbReference>
<feature type="domain" description="RNA polymerase sigma-70 region 3" evidence="3">
    <location>
        <begin position="222"/>
        <end position="274"/>
    </location>
</feature>
<dbReference type="InterPro" id="IPR013325">
    <property type="entry name" value="RNA_pol_sigma_r2"/>
</dbReference>
<dbReference type="InterPro" id="IPR050239">
    <property type="entry name" value="Sigma-70_RNA_pol_init_factors"/>
</dbReference>
<dbReference type="PANTHER" id="PTHR30603">
    <property type="entry name" value="RNA POLYMERASE SIGMA FACTOR RPO"/>
    <property type="match status" value="1"/>
</dbReference>
<sequence>MVRRRQRQLSGRRAHALRARRRGEIGEAAPVASGRQRTRRRTSAAELAGSEAGAASGSGQFGKGDNVEEARTTRYLTREEEIELCAAVKREAQLQKLRGEAAVAEGRQLSDEEWAERAGLPSVKALHKALEAGQAAGLHIVKVNMGLLMKLTGKFHSQGMTQAELMVEAKQELLRVAEIFDASKGARLTTYAWYYIMSRITRMVMKESGLLPMSGALQQLARRMKTVEDNLSLSLGRNPTLAEIAAHVGITEQRAAGILNRKRNTISWDLKAVNGDKNAAVFGDEAISDGWEREYMQEEKERSVKNVIELALDVLGDERMRTVMRWRYGLVDGVPRSLTETAQKVFEYESSTAGKLKKRSELPAKPLTVERIRVLANEGRERMEAFIREHNLLRDLLN</sequence>
<dbReference type="OrthoDB" id="206108at2759"/>
<dbReference type="RefSeq" id="XP_005644646.1">
    <property type="nucleotide sequence ID" value="XM_005644589.1"/>
</dbReference>
<evidence type="ECO:0000256" key="1">
    <source>
        <dbReference type="ARBA" id="ARBA00007788"/>
    </source>
</evidence>
<accession>I0YNY3</accession>
<dbReference type="SUPFAM" id="SSF88659">
    <property type="entry name" value="Sigma3 and sigma4 domains of RNA polymerase sigma factors"/>
    <property type="match status" value="2"/>
</dbReference>
<comment type="similarity">
    <text evidence="1">Belongs to the sigma-70 factor family.</text>
</comment>
<evidence type="ECO:0000313" key="4">
    <source>
        <dbReference type="EMBL" id="EIE20102.1"/>
    </source>
</evidence>
<organism evidence="4 5">
    <name type="scientific">Coccomyxa subellipsoidea (strain C-169)</name>
    <name type="common">Green microalga</name>
    <dbReference type="NCBI Taxonomy" id="574566"/>
    <lineage>
        <taxon>Eukaryota</taxon>
        <taxon>Viridiplantae</taxon>
        <taxon>Chlorophyta</taxon>
        <taxon>core chlorophytes</taxon>
        <taxon>Trebouxiophyceae</taxon>
        <taxon>Trebouxiophyceae incertae sedis</taxon>
        <taxon>Coccomyxaceae</taxon>
        <taxon>Coccomyxa</taxon>
        <taxon>Coccomyxa subellipsoidea</taxon>
    </lineage>
</organism>
<feature type="region of interest" description="Disordered" evidence="2">
    <location>
        <begin position="1"/>
        <end position="66"/>
    </location>
</feature>
<name>I0YNY3_COCSC</name>
<reference evidence="4 5" key="1">
    <citation type="journal article" date="2012" name="Genome Biol.">
        <title>The genome of the polar eukaryotic microalga coccomyxa subellipsoidea reveals traits of cold adaptation.</title>
        <authorList>
            <person name="Blanc G."/>
            <person name="Agarkova I."/>
            <person name="Grimwood J."/>
            <person name="Kuo A."/>
            <person name="Brueggeman A."/>
            <person name="Dunigan D."/>
            <person name="Gurnon J."/>
            <person name="Ladunga I."/>
            <person name="Lindquist E."/>
            <person name="Lucas S."/>
            <person name="Pangilinan J."/>
            <person name="Proschold T."/>
            <person name="Salamov A."/>
            <person name="Schmutz J."/>
            <person name="Weeks D."/>
            <person name="Yamada T."/>
            <person name="Claverie J.M."/>
            <person name="Grigoriev I."/>
            <person name="Van Etten J."/>
            <person name="Lomsadze A."/>
            <person name="Borodovsky M."/>
        </authorList>
    </citation>
    <scope>NUCLEOTIDE SEQUENCE [LARGE SCALE GENOMIC DNA]</scope>
    <source>
        <strain evidence="4 5">C-169</strain>
    </source>
</reference>
<proteinExistence type="inferred from homology"/>